<dbReference type="GO" id="GO:0016747">
    <property type="term" value="F:acyltransferase activity, transferring groups other than amino-acyl groups"/>
    <property type="evidence" value="ECO:0007669"/>
    <property type="project" value="InterPro"/>
</dbReference>
<feature type="domain" description="N-acetyltransferase" evidence="1">
    <location>
        <begin position="6"/>
        <end position="205"/>
    </location>
</feature>
<name>A0A2H3KTP1_9CHLR</name>
<gene>
    <name evidence="2" type="ORF">A9Q02_01635</name>
</gene>
<proteinExistence type="predicted"/>
<dbReference type="AlphaFoldDB" id="A0A2H3KTP1"/>
<dbReference type="RefSeq" id="WP_097653028.1">
    <property type="nucleotide sequence ID" value="NZ_LYXE01000090.1"/>
</dbReference>
<dbReference type="Proteomes" id="UP000220922">
    <property type="component" value="Unassembled WGS sequence"/>
</dbReference>
<dbReference type="PANTHER" id="PTHR43072">
    <property type="entry name" value="N-ACETYLTRANSFERASE"/>
    <property type="match status" value="1"/>
</dbReference>
<dbReference type="PANTHER" id="PTHR43072:SF60">
    <property type="entry name" value="L-2,4-DIAMINOBUTYRIC ACID ACETYLTRANSFERASE"/>
    <property type="match status" value="1"/>
</dbReference>
<keyword evidence="3" id="KW-1185">Reference proteome</keyword>
<accession>A0A2H3KTP1</accession>
<comment type="caution">
    <text evidence="2">The sequence shown here is derived from an EMBL/GenBank/DDBJ whole genome shotgun (WGS) entry which is preliminary data.</text>
</comment>
<dbReference type="CDD" id="cd04301">
    <property type="entry name" value="NAT_SF"/>
    <property type="match status" value="1"/>
</dbReference>
<dbReference type="SUPFAM" id="SSF55729">
    <property type="entry name" value="Acyl-CoA N-acyltransferases (Nat)"/>
    <property type="match status" value="1"/>
</dbReference>
<dbReference type="PROSITE" id="PS51186">
    <property type="entry name" value="GNAT"/>
    <property type="match status" value="1"/>
</dbReference>
<evidence type="ECO:0000313" key="2">
    <source>
        <dbReference type="EMBL" id="PDV98672.1"/>
    </source>
</evidence>
<dbReference type="InterPro" id="IPR000182">
    <property type="entry name" value="GNAT_dom"/>
</dbReference>
<dbReference type="InterPro" id="IPR016181">
    <property type="entry name" value="Acyl_CoA_acyltransferase"/>
</dbReference>
<protein>
    <recommendedName>
        <fullName evidence="1">N-acetyltransferase domain-containing protein</fullName>
    </recommendedName>
</protein>
<dbReference type="Pfam" id="PF00583">
    <property type="entry name" value="Acetyltransf_1"/>
    <property type="match status" value="1"/>
</dbReference>
<sequence length="210" mass="23478">MLHDPVTLQVATIDDLQPLAELVAQLHQHELPGYLHSSLAGQVPLFRYLLAHEFQDGTRGRFLFRDEHGTPVSTASIRLPDDPMFSPLPSKLFSTALHTLGVADTLRFFWTMVRGSLFADPPLQQGESFMYSVVVSQTMRSRGIGTAMMHQMEAYARAEGATSTMLRVIIGNTQARHFYLKLGYEVVSRTPAWADHVILPSELLRKDVAS</sequence>
<reference evidence="2 3" key="1">
    <citation type="submission" date="2016-05" db="EMBL/GenBank/DDBJ databases">
        <authorList>
            <person name="Lavstsen T."/>
            <person name="Jespersen J.S."/>
        </authorList>
    </citation>
    <scope>NUCLEOTIDE SEQUENCE [LARGE SCALE GENOMIC DNA]</scope>
    <source>
        <strain evidence="2 3">B7-9</strain>
    </source>
</reference>
<organism evidence="2 3">
    <name type="scientific">Candidatus Chloroploca asiatica</name>
    <dbReference type="NCBI Taxonomy" id="1506545"/>
    <lineage>
        <taxon>Bacteria</taxon>
        <taxon>Bacillati</taxon>
        <taxon>Chloroflexota</taxon>
        <taxon>Chloroflexia</taxon>
        <taxon>Chloroflexales</taxon>
        <taxon>Chloroflexineae</taxon>
        <taxon>Oscillochloridaceae</taxon>
        <taxon>Candidatus Chloroploca</taxon>
    </lineage>
</organism>
<dbReference type="EMBL" id="LYXE01000090">
    <property type="protein sequence ID" value="PDV98672.1"/>
    <property type="molecule type" value="Genomic_DNA"/>
</dbReference>
<evidence type="ECO:0000313" key="3">
    <source>
        <dbReference type="Proteomes" id="UP000220922"/>
    </source>
</evidence>
<dbReference type="OrthoDB" id="9795206at2"/>
<evidence type="ECO:0000259" key="1">
    <source>
        <dbReference type="PROSITE" id="PS51186"/>
    </source>
</evidence>
<dbReference type="Gene3D" id="3.40.630.30">
    <property type="match status" value="1"/>
</dbReference>